<feature type="coiled-coil region" evidence="1">
    <location>
        <begin position="194"/>
        <end position="221"/>
    </location>
</feature>
<dbReference type="Proteomes" id="UP001152024">
    <property type="component" value="Unassembled WGS sequence"/>
</dbReference>
<evidence type="ECO:0000313" key="3">
    <source>
        <dbReference type="Proteomes" id="UP001152024"/>
    </source>
</evidence>
<name>A0ABQ8RJD5_FUSEQ</name>
<comment type="caution">
    <text evidence="2">The sequence shown here is derived from an EMBL/GenBank/DDBJ whole genome shotgun (WGS) entry which is preliminary data.</text>
</comment>
<protein>
    <recommendedName>
        <fullName evidence="4">BZIP domain-containing protein</fullName>
    </recommendedName>
</protein>
<keyword evidence="1" id="KW-0175">Coiled coil</keyword>
<dbReference type="EMBL" id="JAOQBH010000005">
    <property type="protein sequence ID" value="KAJ4136450.1"/>
    <property type="molecule type" value="Genomic_DNA"/>
</dbReference>
<evidence type="ECO:0000313" key="2">
    <source>
        <dbReference type="EMBL" id="KAJ4136450.1"/>
    </source>
</evidence>
<keyword evidence="3" id="KW-1185">Reference proteome</keyword>
<evidence type="ECO:0008006" key="4">
    <source>
        <dbReference type="Google" id="ProtNLM"/>
    </source>
</evidence>
<evidence type="ECO:0000256" key="1">
    <source>
        <dbReference type="SAM" id="Coils"/>
    </source>
</evidence>
<proteinExistence type="predicted"/>
<accession>A0ABQ8RJD5</accession>
<reference evidence="2" key="1">
    <citation type="submission" date="2022-09" db="EMBL/GenBank/DDBJ databases">
        <title>Fusarium specimens isolated from Avocado Roots.</title>
        <authorList>
            <person name="Stajich J."/>
            <person name="Roper C."/>
            <person name="Heimlech-Rivalta G."/>
        </authorList>
    </citation>
    <scope>NUCLEOTIDE SEQUENCE</scope>
    <source>
        <strain evidence="2">CF00095</strain>
    </source>
</reference>
<organism evidence="2 3">
    <name type="scientific">Fusarium equiseti</name>
    <name type="common">Fusarium scirpi</name>
    <dbReference type="NCBI Taxonomy" id="61235"/>
    <lineage>
        <taxon>Eukaryota</taxon>
        <taxon>Fungi</taxon>
        <taxon>Dikarya</taxon>
        <taxon>Ascomycota</taxon>
        <taxon>Pezizomycotina</taxon>
        <taxon>Sordariomycetes</taxon>
        <taxon>Hypocreomycetidae</taxon>
        <taxon>Hypocreales</taxon>
        <taxon>Nectriaceae</taxon>
        <taxon>Fusarium</taxon>
        <taxon>Fusarium incarnatum-equiseti species complex</taxon>
    </lineage>
</organism>
<gene>
    <name evidence="2" type="ORF">NW768_004063</name>
</gene>
<feature type="coiled-coil region" evidence="1">
    <location>
        <begin position="5"/>
        <end position="57"/>
    </location>
</feature>
<sequence length="265" mass="31265">MLSVESRLREENQQLLDTLARLEADKKQVVADFEKQINELKQQNQELRLENESLRTTANTPPAVVPQEDNMADPTFTMVKMALKFNLATDDRDLDEHEVEVLCRTLCNAQSLSILERFVEDHDIRPSDLAYCIDGVVREERFPVAFFGESGTKFFHLDELLTTSDRNARMPKITAARRRYVRYEPYDHSFISHRRATNKRNKKLEEQLKASKAEELFWKREYKLSRREICSLKKHVKRLLDDFKDRGKLQEQMALIRLRMMNLGM</sequence>